<feature type="region of interest" description="Disordered" evidence="1">
    <location>
        <begin position="63"/>
        <end position="84"/>
    </location>
</feature>
<dbReference type="EMBL" id="CAJZBQ010000006">
    <property type="protein sequence ID" value="CAG9312431.1"/>
    <property type="molecule type" value="Genomic_DNA"/>
</dbReference>
<feature type="transmembrane region" description="Helical" evidence="2">
    <location>
        <begin position="16"/>
        <end position="34"/>
    </location>
</feature>
<dbReference type="PANTHER" id="PTHR10974">
    <property type="entry name" value="FI08016P-RELATED"/>
    <property type="match status" value="1"/>
</dbReference>
<dbReference type="InterPro" id="IPR017850">
    <property type="entry name" value="Alkaline_phosphatase_core_sf"/>
</dbReference>
<sequence>MVNFCPKKPLIARRTVVIYLVYWMIFLYVIYSFSADNKPQSFEVECMNSQLGIEISKPNFLDKDLRTKNPEQSENSRKENESSNQISMDDLVILCKNQDKKDKKISNLSSNLIKWHNPQDLNITQAFFERNIDFSSLSSECVPLIEGYTSKQEALLFGSNVHFEKCIAKDFPFIFYNESIKKVEMNCTDKIARYALGNSPNEEIFGPFKSDLIWKNYSEPFEIGDTEFVFGSCGSSHQAILINKKNEKAAERAIKKTKQLNSMMKNDKSRPLSVFLIIVDSVSRQHFYRSFPQTIDFLNKEIVEGKYKNYIAGYDFSVNNANGENTYPNMIPMLFGHNQTIHKSLLKGEYYQLDWSEQKYAEIQKSAIWKHFENYGFVTAFAYETIWDFMTKGLGKKILTDHRISKFVSTGAPLFDFVDSSKKRRCYGVKDLHRHIFDYSLQFLQNYSKINKFMYMHLSAGHEDTGLVVRTVDPDLVYLLNEIFSYFSQNTDEDFAILLGSDHGRHVGNWDITKEGQYENKLPFQFLFTNSDLIKKMGPRTDSILQTNTKRLAGKFDWHLTLKHLATVPYGRLSISSHMYQEWKKSLPSPASHSVFLESSPIDRKCNDLDIPAYLCSCIQWTVLEEGEGDWDQIVPKLANQGISSINKRKKLADSSEYCIDVSLDKIIFSKEHQIKDENLQNREFITRISLKEDQKMVFELYSYFAQYSEFMAYKIHTNSGINPINETEFTIRHTGHTIQAQYQLFNISRVDNRTEDLCEIVSVARGMEPGFCACKKPKNIDLIDYPQLAVLYFRLKKKFSIVIGEEGMSCEDTCSLENKECSLWGLELINSKQILEGSYFDPTSKYFLRDNRMVAYEELYIEEVEESQMIGIEGNTLHLAQESSLSCKTSMPSVSPICPCKI</sequence>
<dbReference type="Pfam" id="PF02995">
    <property type="entry name" value="DUF229"/>
    <property type="match status" value="1"/>
</dbReference>
<keyword evidence="4" id="KW-1185">Reference proteome</keyword>
<dbReference type="InterPro" id="IPR004245">
    <property type="entry name" value="DUF229"/>
</dbReference>
<dbReference type="Proteomes" id="UP001162131">
    <property type="component" value="Unassembled WGS sequence"/>
</dbReference>
<dbReference type="SUPFAM" id="SSF53649">
    <property type="entry name" value="Alkaline phosphatase-like"/>
    <property type="match status" value="1"/>
</dbReference>
<accession>A0AAU9IGP3</accession>
<comment type="caution">
    <text evidence="3">The sequence shown here is derived from an EMBL/GenBank/DDBJ whole genome shotgun (WGS) entry which is preliminary data.</text>
</comment>
<proteinExistence type="predicted"/>
<keyword evidence="2" id="KW-1133">Transmembrane helix</keyword>
<dbReference type="PANTHER" id="PTHR10974:SF1">
    <property type="entry name" value="FI08016P-RELATED"/>
    <property type="match status" value="1"/>
</dbReference>
<reference evidence="3" key="1">
    <citation type="submission" date="2021-09" db="EMBL/GenBank/DDBJ databases">
        <authorList>
            <consortium name="AG Swart"/>
            <person name="Singh M."/>
            <person name="Singh A."/>
            <person name="Seah K."/>
            <person name="Emmerich C."/>
        </authorList>
    </citation>
    <scope>NUCLEOTIDE SEQUENCE</scope>
    <source>
        <strain evidence="3">ATCC30299</strain>
    </source>
</reference>
<keyword evidence="2" id="KW-0812">Transmembrane</keyword>
<keyword evidence="2" id="KW-0472">Membrane</keyword>
<evidence type="ECO:0000313" key="3">
    <source>
        <dbReference type="EMBL" id="CAG9312431.1"/>
    </source>
</evidence>
<evidence type="ECO:0000313" key="4">
    <source>
        <dbReference type="Proteomes" id="UP001162131"/>
    </source>
</evidence>
<dbReference type="GO" id="GO:0005615">
    <property type="term" value="C:extracellular space"/>
    <property type="evidence" value="ECO:0007669"/>
    <property type="project" value="TreeGrafter"/>
</dbReference>
<evidence type="ECO:0000256" key="2">
    <source>
        <dbReference type="SAM" id="Phobius"/>
    </source>
</evidence>
<dbReference type="Gene3D" id="3.40.720.10">
    <property type="entry name" value="Alkaline Phosphatase, subunit A"/>
    <property type="match status" value="1"/>
</dbReference>
<organism evidence="3 4">
    <name type="scientific">Blepharisma stoltei</name>
    <dbReference type="NCBI Taxonomy" id="1481888"/>
    <lineage>
        <taxon>Eukaryota</taxon>
        <taxon>Sar</taxon>
        <taxon>Alveolata</taxon>
        <taxon>Ciliophora</taxon>
        <taxon>Postciliodesmatophora</taxon>
        <taxon>Heterotrichea</taxon>
        <taxon>Heterotrichida</taxon>
        <taxon>Blepharismidae</taxon>
        <taxon>Blepharisma</taxon>
    </lineage>
</organism>
<evidence type="ECO:0000256" key="1">
    <source>
        <dbReference type="SAM" id="MobiDB-lite"/>
    </source>
</evidence>
<dbReference type="AlphaFoldDB" id="A0AAU9IGP3"/>
<protein>
    <submittedName>
        <fullName evidence="3">Uncharacterized protein</fullName>
    </submittedName>
</protein>
<name>A0AAU9IGP3_9CILI</name>
<feature type="compositionally biased region" description="Basic and acidic residues" evidence="1">
    <location>
        <begin position="63"/>
        <end position="81"/>
    </location>
</feature>
<gene>
    <name evidence="3" type="ORF">BSTOLATCC_MIC6535</name>
</gene>